<comment type="caution">
    <text evidence="1">The sequence shown here is derived from an EMBL/GenBank/DDBJ whole genome shotgun (WGS) entry which is preliminary data.</text>
</comment>
<dbReference type="Proteomes" id="UP001141259">
    <property type="component" value="Unassembled WGS sequence"/>
</dbReference>
<organism evidence="1 2">
    <name type="scientific">Umezawaea endophytica</name>
    <dbReference type="NCBI Taxonomy" id="1654476"/>
    <lineage>
        <taxon>Bacteria</taxon>
        <taxon>Bacillati</taxon>
        <taxon>Actinomycetota</taxon>
        <taxon>Actinomycetes</taxon>
        <taxon>Pseudonocardiales</taxon>
        <taxon>Pseudonocardiaceae</taxon>
        <taxon>Umezawaea</taxon>
    </lineage>
</organism>
<dbReference type="AlphaFoldDB" id="A0A9X3AGQ6"/>
<evidence type="ECO:0000313" key="2">
    <source>
        <dbReference type="Proteomes" id="UP001141259"/>
    </source>
</evidence>
<gene>
    <name evidence="1" type="ORF">NZH93_26505</name>
</gene>
<accession>A0A9X3AGQ6</accession>
<name>A0A9X3AGQ6_9PSEU</name>
<reference evidence="1" key="1">
    <citation type="submission" date="2022-08" db="EMBL/GenBank/DDBJ databases">
        <authorList>
            <person name="Tistechok S."/>
            <person name="Samborskyy M."/>
            <person name="Roman I."/>
        </authorList>
    </citation>
    <scope>NUCLEOTIDE SEQUENCE</scope>
    <source>
        <strain evidence="1">DSM 103496</strain>
    </source>
</reference>
<proteinExistence type="predicted"/>
<sequence length="182" mass="20267">MGEATTFRTLRSTADRREQVNSVKPRWRRVLRFPIVVLAMALAIVMAPGPASADGVGLWQCKPFVDNLQYACTTITSAPSGGVQVLDRSSNQIYTLRNGDSVALWAWAKDTSGRCGVAGNQYVWTVDWQNGGRHWAFIGDHYLNTGDVPNWNNFPDRWGWLGNQKHFLGYGSGTCDVFDPKN</sequence>
<evidence type="ECO:0000313" key="1">
    <source>
        <dbReference type="EMBL" id="MCS7480422.1"/>
    </source>
</evidence>
<keyword evidence="2" id="KW-1185">Reference proteome</keyword>
<dbReference type="RefSeq" id="WP_259625913.1">
    <property type="nucleotide sequence ID" value="NZ_JANYMP010000013.1"/>
</dbReference>
<protein>
    <submittedName>
        <fullName evidence="1">Uncharacterized protein</fullName>
    </submittedName>
</protein>
<dbReference type="EMBL" id="JANYMP010000013">
    <property type="protein sequence ID" value="MCS7480422.1"/>
    <property type="molecule type" value="Genomic_DNA"/>
</dbReference>